<accession>K8XJ38</accession>
<evidence type="ECO:0008006" key="4">
    <source>
        <dbReference type="Google" id="ProtNLM"/>
    </source>
</evidence>
<evidence type="ECO:0000313" key="3">
    <source>
        <dbReference type="Proteomes" id="UP000005951"/>
    </source>
</evidence>
<organism evidence="2 3">
    <name type="scientific">Rhodococcus opacus M213</name>
    <dbReference type="NCBI Taxonomy" id="1129896"/>
    <lineage>
        <taxon>Bacteria</taxon>
        <taxon>Bacillati</taxon>
        <taxon>Actinomycetota</taxon>
        <taxon>Actinomycetes</taxon>
        <taxon>Mycobacteriales</taxon>
        <taxon>Nocardiaceae</taxon>
        <taxon>Rhodococcus</taxon>
    </lineage>
</organism>
<protein>
    <recommendedName>
        <fullName evidence="4">N-formylglutamate amidohydrolase</fullName>
    </recommendedName>
</protein>
<comment type="caution">
    <text evidence="2">The sequence shown here is derived from an EMBL/GenBank/DDBJ whole genome shotgun (WGS) entry which is preliminary data.</text>
</comment>
<dbReference type="Proteomes" id="UP000005951">
    <property type="component" value="Unassembled WGS sequence"/>
</dbReference>
<dbReference type="AlphaFoldDB" id="K8XJ38"/>
<feature type="region of interest" description="Disordered" evidence="1">
    <location>
        <begin position="1"/>
        <end position="20"/>
    </location>
</feature>
<dbReference type="EMBL" id="AJYC02000053">
    <property type="protein sequence ID" value="EKT81608.1"/>
    <property type="molecule type" value="Genomic_DNA"/>
</dbReference>
<gene>
    <name evidence="2" type="ORF">WSS_A16391</name>
</gene>
<sequence>MSARPGSNLSTDAALPSLATDDASPAPHIFAVPARTGTDIELRIHTSLSITWFDVATEQWFPATVGFVATVIVHTHDAATGGPRYLPPAEPAEWARAIFTTTAGAAHGYFLGAVDPNTGTHRRGQLAYRLYLDTDRQPIPVPRQLVTCPHYLLPGLDGRAEITITTTA</sequence>
<reference evidence="2 3" key="1">
    <citation type="journal article" date="2013" name="Genome Announc.">
        <title>Draft Genome Sequence of Rhodococcus opacus Strain M213 Shows a Diverse Catabolic Potential.</title>
        <authorList>
            <person name="Pathak A."/>
            <person name="Green S.J."/>
            <person name="Ogram A."/>
            <person name="Chauhan A."/>
        </authorList>
    </citation>
    <scope>NUCLEOTIDE SEQUENCE [LARGE SCALE GENOMIC DNA]</scope>
    <source>
        <strain evidence="2 3">M213</strain>
    </source>
</reference>
<evidence type="ECO:0000256" key="1">
    <source>
        <dbReference type="SAM" id="MobiDB-lite"/>
    </source>
</evidence>
<dbReference type="RefSeq" id="WP_005257570.1">
    <property type="nucleotide sequence ID" value="NZ_AJYC02000053.1"/>
</dbReference>
<evidence type="ECO:0000313" key="2">
    <source>
        <dbReference type="EMBL" id="EKT81608.1"/>
    </source>
</evidence>
<proteinExistence type="predicted"/>
<name>K8XJ38_RHOOP</name>
<feature type="compositionally biased region" description="Polar residues" evidence="1">
    <location>
        <begin position="1"/>
        <end position="11"/>
    </location>
</feature>